<dbReference type="AlphaFoldDB" id="A0AB34JUZ7"/>
<organism evidence="2 3">
    <name type="scientific">Prymnesium parvum</name>
    <name type="common">Toxic golden alga</name>
    <dbReference type="NCBI Taxonomy" id="97485"/>
    <lineage>
        <taxon>Eukaryota</taxon>
        <taxon>Haptista</taxon>
        <taxon>Haptophyta</taxon>
        <taxon>Prymnesiophyceae</taxon>
        <taxon>Prymnesiales</taxon>
        <taxon>Prymnesiaceae</taxon>
        <taxon>Prymnesium</taxon>
    </lineage>
</organism>
<feature type="compositionally biased region" description="Basic and acidic residues" evidence="1">
    <location>
        <begin position="89"/>
        <end position="101"/>
    </location>
</feature>
<dbReference type="EMBL" id="JBGBPQ010000004">
    <property type="protein sequence ID" value="KAL1525735.1"/>
    <property type="molecule type" value="Genomic_DNA"/>
</dbReference>
<reference evidence="2 3" key="1">
    <citation type="journal article" date="2024" name="Science">
        <title>Giant polyketide synthase enzymes in the biosynthesis of giant marine polyether toxins.</title>
        <authorList>
            <person name="Fallon T.R."/>
            <person name="Shende V.V."/>
            <person name="Wierzbicki I.H."/>
            <person name="Pendleton A.L."/>
            <person name="Watervoot N.F."/>
            <person name="Auber R.P."/>
            <person name="Gonzalez D.J."/>
            <person name="Wisecaver J.H."/>
            <person name="Moore B.S."/>
        </authorList>
    </citation>
    <scope>NUCLEOTIDE SEQUENCE [LARGE SCALE GENOMIC DNA]</scope>
    <source>
        <strain evidence="2 3">12B1</strain>
    </source>
</reference>
<evidence type="ECO:0000256" key="1">
    <source>
        <dbReference type="SAM" id="MobiDB-lite"/>
    </source>
</evidence>
<evidence type="ECO:0000313" key="3">
    <source>
        <dbReference type="Proteomes" id="UP001515480"/>
    </source>
</evidence>
<keyword evidence="3" id="KW-1185">Reference proteome</keyword>
<dbReference type="Proteomes" id="UP001515480">
    <property type="component" value="Unassembled WGS sequence"/>
</dbReference>
<comment type="caution">
    <text evidence="2">The sequence shown here is derived from an EMBL/GenBank/DDBJ whole genome shotgun (WGS) entry which is preliminary data.</text>
</comment>
<evidence type="ECO:0008006" key="4">
    <source>
        <dbReference type="Google" id="ProtNLM"/>
    </source>
</evidence>
<name>A0AB34JUZ7_PRYPA</name>
<protein>
    <recommendedName>
        <fullName evidence="4">NADH dehydrogenase [ubiquinone] 1 alpha subcomplex subunit 7</fullName>
    </recommendedName>
</protein>
<evidence type="ECO:0000313" key="2">
    <source>
        <dbReference type="EMBL" id="KAL1525735.1"/>
    </source>
</evidence>
<gene>
    <name evidence="2" type="ORF">AB1Y20_020579</name>
</gene>
<sequence>MPLKAWADYVWARLSRLDYWNPSHIPTNIPARIYRPHSPGFTLSREGKPPLVQQAEPGNIYNIRYFPRDYKRRDVGYYEDTPLSLNHALMKDKPKRPDDAPRSTIPNPPAFRLGAETKAEYGTPGSYGMRSTKKWVDVKSQKYEYELW</sequence>
<feature type="region of interest" description="Disordered" evidence="1">
    <location>
        <begin position="89"/>
        <end position="117"/>
    </location>
</feature>
<proteinExistence type="predicted"/>
<accession>A0AB34JUZ7</accession>